<reference evidence="5" key="2">
    <citation type="submission" date="2013-05" db="EMBL/GenBank/DDBJ databases">
        <authorList>
            <person name="Gloeckner G."/>
            <person name="Szafranski K."/>
            <person name="Schliwa M."/>
        </authorList>
    </citation>
    <scope>NUCLEOTIDE SEQUENCE</scope>
</reference>
<gene>
    <name evidence="6" type="ORF">RFI_30789</name>
    <name evidence="5" type="ORF">RFI_32642</name>
</gene>
<evidence type="ECO:0000256" key="1">
    <source>
        <dbReference type="ARBA" id="ARBA00005187"/>
    </source>
</evidence>
<evidence type="ECO:0000313" key="5">
    <source>
        <dbReference type="EMBL" id="ETO04751.1"/>
    </source>
</evidence>
<evidence type="ECO:0000256" key="2">
    <source>
        <dbReference type="ARBA" id="ARBA00022741"/>
    </source>
</evidence>
<dbReference type="PANTHER" id="PTHR11772:SF23">
    <property type="entry name" value="ASPARAGINE SYNTHETASE [GLUTAMINE-HYDROLYZING]"/>
    <property type="match status" value="1"/>
</dbReference>
<evidence type="ECO:0000313" key="6">
    <source>
        <dbReference type="EMBL" id="ETO06606.1"/>
    </source>
</evidence>
<dbReference type="AlphaFoldDB" id="X6LTP8"/>
<comment type="pathway">
    <text evidence="1">Amino-acid biosynthesis; L-asparagine biosynthesis; L-asparagine from L-aspartate (L-Gln route): step 1/1.</text>
</comment>
<evidence type="ECO:0000259" key="4">
    <source>
        <dbReference type="Pfam" id="PF00733"/>
    </source>
</evidence>
<keyword evidence="2" id="KW-0547">Nucleotide-binding</keyword>
<keyword evidence="3" id="KW-0067">ATP-binding</keyword>
<dbReference type="GO" id="GO:0006529">
    <property type="term" value="P:asparagine biosynthetic process"/>
    <property type="evidence" value="ECO:0007669"/>
    <property type="project" value="InterPro"/>
</dbReference>
<dbReference type="GO" id="GO:0005524">
    <property type="term" value="F:ATP binding"/>
    <property type="evidence" value="ECO:0007669"/>
    <property type="project" value="UniProtKB-KW"/>
</dbReference>
<dbReference type="EMBL" id="ASPP01026971">
    <property type="protein sequence ID" value="ETO06606.1"/>
    <property type="molecule type" value="Genomic_DNA"/>
</dbReference>
<dbReference type="InterPro" id="IPR014729">
    <property type="entry name" value="Rossmann-like_a/b/a_fold"/>
</dbReference>
<dbReference type="EMBL" id="ASPP01028977">
    <property type="protein sequence ID" value="ETO04751.1"/>
    <property type="molecule type" value="Genomic_DNA"/>
</dbReference>
<name>X6LTP8_RETFI</name>
<reference evidence="5 7" key="1">
    <citation type="journal article" date="2013" name="Curr. Biol.">
        <title>The Genome of the Foraminiferan Reticulomyxa filosa.</title>
        <authorList>
            <person name="Glockner G."/>
            <person name="Hulsmann N."/>
            <person name="Schleicher M."/>
            <person name="Noegel A.A."/>
            <person name="Eichinger L."/>
            <person name="Gallinger C."/>
            <person name="Pawlowski J."/>
            <person name="Sierra R."/>
            <person name="Euteneuer U."/>
            <person name="Pillet L."/>
            <person name="Moustafa A."/>
            <person name="Platzer M."/>
            <person name="Groth M."/>
            <person name="Szafranski K."/>
            <person name="Schliwa M."/>
        </authorList>
    </citation>
    <scope>NUCLEOTIDE SEQUENCE [LARGE SCALE GENOMIC DNA]</scope>
</reference>
<sequence>IYISYLYNHLQKCVETTARDSIRLIENLHHFDVKRADRTTSAHGLEARVPFLDKTFVRQYLRIHPSLRTPHYKGIEKYLVRKAFQGFLPDSVLWRTKEAFSDGISSTSKPWHLLLQQHIDTIIDDSTFSRLRSTYSNPPISKEALYYRQIYDRFFAPHDLTPYYWLPQWSASTDPSARTLSHYHQLVKDSTS</sequence>
<keyword evidence="7" id="KW-1185">Reference proteome</keyword>
<organism evidence="5 7">
    <name type="scientific">Reticulomyxa filosa</name>
    <dbReference type="NCBI Taxonomy" id="46433"/>
    <lineage>
        <taxon>Eukaryota</taxon>
        <taxon>Sar</taxon>
        <taxon>Rhizaria</taxon>
        <taxon>Retaria</taxon>
        <taxon>Foraminifera</taxon>
        <taxon>Monothalamids</taxon>
        <taxon>Reticulomyxidae</taxon>
        <taxon>Reticulomyxa</taxon>
    </lineage>
</organism>
<dbReference type="OrthoDB" id="409189at2759"/>
<comment type="caution">
    <text evidence="5">The sequence shown here is derived from an EMBL/GenBank/DDBJ whole genome shotgun (WGS) entry which is preliminary data.</text>
</comment>
<proteinExistence type="predicted"/>
<dbReference type="PANTHER" id="PTHR11772">
    <property type="entry name" value="ASPARAGINE SYNTHETASE"/>
    <property type="match status" value="1"/>
</dbReference>
<dbReference type="CDD" id="cd01991">
    <property type="entry name" value="Asn_synthase_B_C"/>
    <property type="match status" value="1"/>
</dbReference>
<dbReference type="Gene3D" id="3.40.50.620">
    <property type="entry name" value="HUPs"/>
    <property type="match status" value="1"/>
</dbReference>
<evidence type="ECO:0000256" key="3">
    <source>
        <dbReference type="ARBA" id="ARBA00022840"/>
    </source>
</evidence>
<dbReference type="SUPFAM" id="SSF52402">
    <property type="entry name" value="Adenine nucleotide alpha hydrolases-like"/>
    <property type="match status" value="1"/>
</dbReference>
<dbReference type="InterPro" id="IPR050795">
    <property type="entry name" value="Asn_Synthetase"/>
</dbReference>
<dbReference type="InterPro" id="IPR001962">
    <property type="entry name" value="Asn_synthase"/>
</dbReference>
<feature type="non-terminal residue" evidence="5">
    <location>
        <position position="1"/>
    </location>
</feature>
<accession>X6LTP8</accession>
<dbReference type="GO" id="GO:0005829">
    <property type="term" value="C:cytosol"/>
    <property type="evidence" value="ECO:0007669"/>
    <property type="project" value="TreeGrafter"/>
</dbReference>
<dbReference type="Pfam" id="PF00733">
    <property type="entry name" value="Asn_synthase"/>
    <property type="match status" value="1"/>
</dbReference>
<feature type="domain" description="Asparagine synthetase" evidence="4">
    <location>
        <begin position="20"/>
        <end position="170"/>
    </location>
</feature>
<dbReference type="Proteomes" id="UP000023152">
    <property type="component" value="Unassembled WGS sequence"/>
</dbReference>
<evidence type="ECO:0000313" key="7">
    <source>
        <dbReference type="Proteomes" id="UP000023152"/>
    </source>
</evidence>
<protein>
    <submittedName>
        <fullName evidence="5">Asparagine synthetase</fullName>
    </submittedName>
</protein>
<dbReference type="GO" id="GO:0004066">
    <property type="term" value="F:asparagine synthase (glutamine-hydrolyzing) activity"/>
    <property type="evidence" value="ECO:0007669"/>
    <property type="project" value="InterPro"/>
</dbReference>